<name>A0A4S1WHQ6_9SPHN</name>
<dbReference type="Gene3D" id="3.30.160.110">
    <property type="entry name" value="Siroheme synthase, domain 2"/>
    <property type="match status" value="1"/>
</dbReference>
<dbReference type="InterPro" id="IPR006367">
    <property type="entry name" value="Sirohaem_synthase_N"/>
</dbReference>
<comment type="caution">
    <text evidence="7">The sequence shown here is derived from an EMBL/GenBank/DDBJ whole genome shotgun (WGS) entry which is preliminary data.</text>
</comment>
<evidence type="ECO:0000313" key="8">
    <source>
        <dbReference type="Proteomes" id="UP000309848"/>
    </source>
</evidence>
<dbReference type="RefSeq" id="WP_135984428.1">
    <property type="nucleotide sequence ID" value="NZ_JAASQM010000004.1"/>
</dbReference>
<dbReference type="GO" id="GO:0019354">
    <property type="term" value="P:siroheme biosynthetic process"/>
    <property type="evidence" value="ECO:0007669"/>
    <property type="project" value="UniProtKB-UniPathway"/>
</dbReference>
<dbReference type="NCBIfam" id="TIGR01470">
    <property type="entry name" value="cysG_Nterm"/>
    <property type="match status" value="1"/>
</dbReference>
<dbReference type="PANTHER" id="PTHR35330">
    <property type="entry name" value="SIROHEME BIOSYNTHESIS PROTEIN MET8"/>
    <property type="match status" value="1"/>
</dbReference>
<evidence type="ECO:0000256" key="2">
    <source>
        <dbReference type="ARBA" id="ARBA00012400"/>
    </source>
</evidence>
<evidence type="ECO:0000256" key="6">
    <source>
        <dbReference type="ARBA" id="ARBA00047561"/>
    </source>
</evidence>
<accession>A0A4S1WHQ6</accession>
<dbReference type="Pfam" id="PF13241">
    <property type="entry name" value="NAD_binding_7"/>
    <property type="match status" value="1"/>
</dbReference>
<comment type="pathway">
    <text evidence="1">Porphyrin-containing compound metabolism; siroheme biosynthesis; sirohydrochlorin from precorrin-2: step 1/1.</text>
</comment>
<dbReference type="GO" id="GO:0004325">
    <property type="term" value="F:ferrochelatase activity"/>
    <property type="evidence" value="ECO:0007669"/>
    <property type="project" value="InterPro"/>
</dbReference>
<dbReference type="InterPro" id="IPR036291">
    <property type="entry name" value="NAD(P)-bd_dom_sf"/>
</dbReference>
<comment type="catalytic activity">
    <reaction evidence="6">
        <text>precorrin-2 + NAD(+) = sirohydrochlorin + NADH + 2 H(+)</text>
        <dbReference type="Rhea" id="RHEA:15613"/>
        <dbReference type="ChEBI" id="CHEBI:15378"/>
        <dbReference type="ChEBI" id="CHEBI:57540"/>
        <dbReference type="ChEBI" id="CHEBI:57945"/>
        <dbReference type="ChEBI" id="CHEBI:58351"/>
        <dbReference type="ChEBI" id="CHEBI:58827"/>
        <dbReference type="EC" id="1.3.1.76"/>
    </reaction>
</comment>
<dbReference type="SUPFAM" id="SSF51735">
    <property type="entry name" value="NAD(P)-binding Rossmann-fold domains"/>
    <property type="match status" value="1"/>
</dbReference>
<gene>
    <name evidence="7" type="ORF">E5A74_10030</name>
</gene>
<evidence type="ECO:0000256" key="5">
    <source>
        <dbReference type="ARBA" id="ARBA00023244"/>
    </source>
</evidence>
<keyword evidence="8" id="KW-1185">Reference proteome</keyword>
<dbReference type="OrthoDB" id="9815856at2"/>
<organism evidence="7 8">
    <name type="scientific">Sphingomonas naasensis</name>
    <dbReference type="NCBI Taxonomy" id="1344951"/>
    <lineage>
        <taxon>Bacteria</taxon>
        <taxon>Pseudomonadati</taxon>
        <taxon>Pseudomonadota</taxon>
        <taxon>Alphaproteobacteria</taxon>
        <taxon>Sphingomonadales</taxon>
        <taxon>Sphingomonadaceae</taxon>
        <taxon>Sphingomonas</taxon>
    </lineage>
</organism>
<keyword evidence="4" id="KW-0520">NAD</keyword>
<dbReference type="EC" id="1.3.1.76" evidence="2"/>
<dbReference type="EMBL" id="SRXU01000004">
    <property type="protein sequence ID" value="TGX42193.1"/>
    <property type="molecule type" value="Genomic_DNA"/>
</dbReference>
<evidence type="ECO:0000256" key="1">
    <source>
        <dbReference type="ARBA" id="ARBA00005010"/>
    </source>
</evidence>
<reference evidence="7 8" key="1">
    <citation type="submission" date="2019-04" db="EMBL/GenBank/DDBJ databases">
        <title>Sphingomonas psychrotolerans sp. nov., isolated from soil in the Tianshan Mountains, Xinjiang, China.</title>
        <authorList>
            <person name="Luo Y."/>
            <person name="Sheng H."/>
        </authorList>
    </citation>
    <scope>NUCLEOTIDE SEQUENCE [LARGE SCALE GENOMIC DNA]</scope>
    <source>
        <strain evidence="7 8">KIS18-15</strain>
    </source>
</reference>
<keyword evidence="5" id="KW-0627">Porphyrin biosynthesis</keyword>
<dbReference type="GO" id="GO:0043115">
    <property type="term" value="F:precorrin-2 dehydrogenase activity"/>
    <property type="evidence" value="ECO:0007669"/>
    <property type="project" value="UniProtKB-EC"/>
</dbReference>
<evidence type="ECO:0000256" key="4">
    <source>
        <dbReference type="ARBA" id="ARBA00023027"/>
    </source>
</evidence>
<keyword evidence="3" id="KW-0560">Oxidoreductase</keyword>
<sequence length="252" mass="26310">MSLAALPIFVKLAGRPVILIGTGEIADAKRRLLERAGARVVDEAAAAALAIVAVEAPEPIVVRLRARGVLVNTVDRPDLCDFTLPAIVDRDPVLVAVGTGGVSAGLAAALRQRLEVVLPVGLGGLARALAAAKPAIRRRWPESGARRRALGAALAGPLDPLWEHEEDAVATWLADAAEPAPALLRFALASGDPDDLSLRQARALAQAERVYHRPEVPNAILDRARADAARIACEAAPAASGTGLSVYLEMAR</sequence>
<proteinExistence type="predicted"/>
<dbReference type="AlphaFoldDB" id="A0A4S1WHQ6"/>
<dbReference type="Proteomes" id="UP000309848">
    <property type="component" value="Unassembled WGS sequence"/>
</dbReference>
<dbReference type="PANTHER" id="PTHR35330:SF1">
    <property type="entry name" value="SIROHEME BIOSYNTHESIS PROTEIN MET8"/>
    <property type="match status" value="1"/>
</dbReference>
<dbReference type="SUPFAM" id="SSF75615">
    <property type="entry name" value="Siroheme synthase middle domains-like"/>
    <property type="match status" value="1"/>
</dbReference>
<evidence type="ECO:0000313" key="7">
    <source>
        <dbReference type="EMBL" id="TGX42193.1"/>
    </source>
</evidence>
<dbReference type="InterPro" id="IPR028161">
    <property type="entry name" value="Met8-like"/>
</dbReference>
<evidence type="ECO:0000256" key="3">
    <source>
        <dbReference type="ARBA" id="ARBA00023002"/>
    </source>
</evidence>
<dbReference type="UniPathway" id="UPA00262">
    <property type="reaction ID" value="UER00222"/>
</dbReference>
<protein>
    <recommendedName>
        <fullName evidence="2">precorrin-2 dehydrogenase</fullName>
        <ecNumber evidence="2">1.3.1.76</ecNumber>
    </recommendedName>
</protein>